<comment type="caution">
    <text evidence="2">The sequence shown here is derived from an EMBL/GenBank/DDBJ whole genome shotgun (WGS) entry which is preliminary data.</text>
</comment>
<dbReference type="OrthoDB" id="142078at2"/>
<dbReference type="PANTHER" id="PTHR30492">
    <property type="entry name" value="METHYLGLYOXAL SYNTHASE"/>
    <property type="match status" value="1"/>
</dbReference>
<dbReference type="RefSeq" id="WP_046276619.1">
    <property type="nucleotide sequence ID" value="NZ_LATL02000222.1"/>
</dbReference>
<dbReference type="InterPro" id="IPR018490">
    <property type="entry name" value="cNMP-bd_dom_sf"/>
</dbReference>
<dbReference type="GO" id="GO:0005829">
    <property type="term" value="C:cytosol"/>
    <property type="evidence" value="ECO:0007669"/>
    <property type="project" value="TreeGrafter"/>
</dbReference>
<dbReference type="GO" id="GO:0019242">
    <property type="term" value="P:methylglyoxal biosynthetic process"/>
    <property type="evidence" value="ECO:0007669"/>
    <property type="project" value="InterPro"/>
</dbReference>
<dbReference type="InterPro" id="IPR036914">
    <property type="entry name" value="MGS-like_dom_sf"/>
</dbReference>
<accession>A0A0F5YLT4</accession>
<organism evidence="2 4">
    <name type="scientific">Limnoraphis robusta CS-951</name>
    <dbReference type="NCBI Taxonomy" id="1637645"/>
    <lineage>
        <taxon>Bacteria</taxon>
        <taxon>Bacillati</taxon>
        <taxon>Cyanobacteriota</taxon>
        <taxon>Cyanophyceae</taxon>
        <taxon>Oscillatoriophycideae</taxon>
        <taxon>Oscillatoriales</taxon>
        <taxon>Sirenicapillariaceae</taxon>
        <taxon>Limnoraphis</taxon>
    </lineage>
</organism>
<reference evidence="2 4" key="1">
    <citation type="submission" date="2015-06" db="EMBL/GenBank/DDBJ databases">
        <title>Draft genome assembly of filamentous brackish cyanobacterium Limnoraphis robusta strain CS-951.</title>
        <authorList>
            <person name="Willis A."/>
            <person name="Parks M."/>
            <person name="Burford M.A."/>
        </authorList>
    </citation>
    <scope>NUCLEOTIDE SEQUENCE [LARGE SCALE GENOMIC DNA]</scope>
    <source>
        <strain evidence="2 4">CS-951</strain>
    </source>
</reference>
<evidence type="ECO:0000313" key="4">
    <source>
        <dbReference type="Proteomes" id="UP000033607"/>
    </source>
</evidence>
<dbReference type="PANTHER" id="PTHR30492:SF0">
    <property type="entry name" value="METHYLGLYOXAL SYNTHASE"/>
    <property type="match status" value="1"/>
</dbReference>
<name>A0A0F5YLT4_9CYAN</name>
<proteinExistence type="predicted"/>
<evidence type="ECO:0000259" key="1">
    <source>
        <dbReference type="PROSITE" id="PS50042"/>
    </source>
</evidence>
<dbReference type="Gene3D" id="2.60.120.10">
    <property type="entry name" value="Jelly Rolls"/>
    <property type="match status" value="1"/>
</dbReference>
<dbReference type="PROSITE" id="PS50042">
    <property type="entry name" value="CNMP_BINDING_3"/>
    <property type="match status" value="1"/>
</dbReference>
<evidence type="ECO:0000313" key="3">
    <source>
        <dbReference type="EMBL" id="KMW70135.1"/>
    </source>
</evidence>
<dbReference type="SUPFAM" id="SSF52335">
    <property type="entry name" value="Methylglyoxal synthase-like"/>
    <property type="match status" value="1"/>
</dbReference>
<dbReference type="SUPFAM" id="SSF51206">
    <property type="entry name" value="cAMP-binding domain-like"/>
    <property type="match status" value="1"/>
</dbReference>
<dbReference type="InterPro" id="IPR014710">
    <property type="entry name" value="RmlC-like_jellyroll"/>
</dbReference>
<dbReference type="Pfam" id="PF00027">
    <property type="entry name" value="cNMP_binding"/>
    <property type="match status" value="1"/>
</dbReference>
<protein>
    <recommendedName>
        <fullName evidence="1">Cyclic nucleotide-binding domain-containing protein</fullName>
    </recommendedName>
</protein>
<dbReference type="CDD" id="cd00038">
    <property type="entry name" value="CAP_ED"/>
    <property type="match status" value="1"/>
</dbReference>
<gene>
    <name evidence="2" type="ORF">WN50_00945</name>
    <name evidence="3" type="ORF">WN50_37535</name>
</gene>
<dbReference type="InterPro" id="IPR004363">
    <property type="entry name" value="Methylgl_synth"/>
</dbReference>
<dbReference type="Gene3D" id="3.40.50.1380">
    <property type="entry name" value="Methylglyoxal synthase-like domain"/>
    <property type="match status" value="1"/>
</dbReference>
<dbReference type="Proteomes" id="UP000033607">
    <property type="component" value="Unassembled WGS sequence"/>
</dbReference>
<dbReference type="EMBL" id="LATL02000222">
    <property type="protein sequence ID" value="KKD39889.1"/>
    <property type="molecule type" value="Genomic_DNA"/>
</dbReference>
<sequence length="264" mass="29789">MSEKANLFLNLKTFKDFYSEEVELICEYFSIHKFFDLQEIMPKTGRDTSFGVILSGEISIIEDHRDNSTRTTGDFLGEMALLESISRQADFIAASDGTIAIMTFDDIENLKHKRPHLAVKLIHRVTQAAVEGIRRSGIRANRKYMILMADETKISELVNWVEKEIDILSNVPILAPEWVAQILKQKVNLSVKQVIRPNLLVGGSDTIGVQIILGNIKAVICLREPLIRRPNLASLEAIFRLCDTYQVICATNIQTARAILPTFT</sequence>
<dbReference type="InterPro" id="IPR000595">
    <property type="entry name" value="cNMP-bd_dom"/>
</dbReference>
<dbReference type="EMBL" id="LATL02000253">
    <property type="protein sequence ID" value="KMW70135.1"/>
    <property type="molecule type" value="Genomic_DNA"/>
</dbReference>
<feature type="domain" description="Cyclic nucleotide-binding" evidence="1">
    <location>
        <begin position="13"/>
        <end position="110"/>
    </location>
</feature>
<dbReference type="GO" id="GO:0008929">
    <property type="term" value="F:methylglyoxal synthase activity"/>
    <property type="evidence" value="ECO:0007669"/>
    <property type="project" value="InterPro"/>
</dbReference>
<evidence type="ECO:0000313" key="2">
    <source>
        <dbReference type="EMBL" id="KKD39889.1"/>
    </source>
</evidence>
<dbReference type="AlphaFoldDB" id="A0A0F5YLT4"/>